<protein>
    <submittedName>
        <fullName evidence="1">Uncharacterized protein</fullName>
    </submittedName>
</protein>
<name>A0A4Q9M579_9MICR</name>
<gene>
    <name evidence="1" type="ORF">CWI38_0029p0020</name>
</gene>
<keyword evidence="2" id="KW-1185">Reference proteome</keyword>
<dbReference type="AlphaFoldDB" id="A0A4Q9M579"/>
<accession>A0A4Q9M579</accession>
<comment type="caution">
    <text evidence="1">The sequence shown here is derived from an EMBL/GenBank/DDBJ whole genome shotgun (WGS) entry which is preliminary data.</text>
</comment>
<dbReference type="Proteomes" id="UP000292282">
    <property type="component" value="Unassembled WGS sequence"/>
</dbReference>
<reference evidence="1 2" key="1">
    <citation type="submission" date="2017-12" db="EMBL/GenBank/DDBJ databases">
        <authorList>
            <person name="Pombert J.-F."/>
            <person name="Haag K.L."/>
            <person name="Ebert D."/>
        </authorList>
    </citation>
    <scope>NUCLEOTIDE SEQUENCE [LARGE SCALE GENOMIC DNA]</scope>
    <source>
        <strain evidence="1">IL-G-3</strain>
    </source>
</reference>
<dbReference type="EMBL" id="PITK01000029">
    <property type="protein sequence ID" value="TBU20726.1"/>
    <property type="molecule type" value="Genomic_DNA"/>
</dbReference>
<proteinExistence type="predicted"/>
<evidence type="ECO:0000313" key="2">
    <source>
        <dbReference type="Proteomes" id="UP000292282"/>
    </source>
</evidence>
<evidence type="ECO:0000313" key="1">
    <source>
        <dbReference type="EMBL" id="TBU20726.1"/>
    </source>
</evidence>
<dbReference type="VEuPathDB" id="MicrosporidiaDB:CWI38_0029p0020"/>
<organism evidence="1 2">
    <name type="scientific">Hamiltosporidium tvaerminnensis</name>
    <dbReference type="NCBI Taxonomy" id="1176355"/>
    <lineage>
        <taxon>Eukaryota</taxon>
        <taxon>Fungi</taxon>
        <taxon>Fungi incertae sedis</taxon>
        <taxon>Microsporidia</taxon>
        <taxon>Dubosqiidae</taxon>
        <taxon>Hamiltosporidium</taxon>
    </lineage>
</organism>
<sequence>MNADGILKNKEKSKFLVIRHLKDVSKSIYHSYEYHYSPMLNNRIFIAFLFLTNYTFCLNVRFLNMNENDVSAYQDIIYSYFMSLETSSIVKIENPVDGFRSPLAAKKADEDLMIVYPNDISISFEFLDELNSENSDEIIIYMTKDNLSKFTFFIKILQNNDNVISNISTQAFFETLKYLNILRVIRNKNYKIFIRSLVHYSFISSVDFVSRASDSFLNAEDYNNLQVRDVIKIFMRFYFMKNAYIYKMFHKNRLLRFSSTLHKHRKQESFKKITCMFFFQTCYLHKYLSKTKAINIWKILMNIFSVDKLCINLFPNNNVLDLDLMISLLPKKVIKFTVHIPKKLLPIFNKLYQIGFFNSVKNIEITYHDEYKSFLEILQYFKNLEKLTLELLWVNYEGLVDLMRFEGLESIKVMKILINKEIYFPRNITANSTLKTNANIIVDISDRLEISDIENGFKIFSSYRFHDFICGIDLILCKESYNSAYFFQIFNFELIKRLKVDLKNVRNNRLESYEFLESFKSLTKLYLKNIELSHSLFKAILRSNRLLSIVYDDFKTTGFNEIDTEMDMYNESVIRMSFYSIQGNLNNNLFVFLSKFKALTHLFFDLHCLLYDYRFFDEYQDEVRDLDISLMGHWATYPKLKSLKYINKFGAKNITSYSVLRLFSYFFNLEDLLELYYNVSSLYKGDILVFSKFKALKYLNLSIKETDKYFEILLQILNQNIKNTILKLEILTGKYKYYEILLISKFKKLKILKIGFQQKDEIDIESLECLICLNLIEITIYVIRGTSNYYSRLYINTIFTNI</sequence>